<feature type="compositionally biased region" description="Polar residues" evidence="5">
    <location>
        <begin position="270"/>
        <end position="280"/>
    </location>
</feature>
<feature type="region of interest" description="Disordered" evidence="5">
    <location>
        <begin position="270"/>
        <end position="324"/>
    </location>
</feature>
<dbReference type="VEuPathDB" id="ToxoDB:EMH_0020160"/>
<feature type="compositionally biased region" description="Low complexity" evidence="5">
    <location>
        <begin position="21"/>
        <end position="30"/>
    </location>
</feature>
<dbReference type="InterPro" id="IPR019787">
    <property type="entry name" value="Znf_PHD-finger"/>
</dbReference>
<organism evidence="7 8">
    <name type="scientific">Eimeria mitis</name>
    <dbReference type="NCBI Taxonomy" id="44415"/>
    <lineage>
        <taxon>Eukaryota</taxon>
        <taxon>Sar</taxon>
        <taxon>Alveolata</taxon>
        <taxon>Apicomplexa</taxon>
        <taxon>Conoidasida</taxon>
        <taxon>Coccidia</taxon>
        <taxon>Eucoccidiorida</taxon>
        <taxon>Eimeriorina</taxon>
        <taxon>Eimeriidae</taxon>
        <taxon>Eimeria</taxon>
    </lineage>
</organism>
<dbReference type="InterPro" id="IPR001965">
    <property type="entry name" value="Znf_PHD"/>
</dbReference>
<feature type="compositionally biased region" description="Pro residues" evidence="5">
    <location>
        <begin position="283"/>
        <end position="294"/>
    </location>
</feature>
<dbReference type="PANTHER" id="PTHR46309">
    <property type="entry name" value="PHD FINGER PROTEIN 12"/>
    <property type="match status" value="1"/>
</dbReference>
<evidence type="ECO:0000256" key="1">
    <source>
        <dbReference type="ARBA" id="ARBA00022723"/>
    </source>
</evidence>
<name>U6KDW2_9EIME</name>
<feature type="domain" description="PHD-type" evidence="6">
    <location>
        <begin position="198"/>
        <end position="248"/>
    </location>
</feature>
<feature type="compositionally biased region" description="Basic and acidic residues" evidence="5">
    <location>
        <begin position="31"/>
        <end position="48"/>
    </location>
</feature>
<dbReference type="InterPro" id="IPR019786">
    <property type="entry name" value="Zinc_finger_PHD-type_CS"/>
</dbReference>
<dbReference type="SUPFAM" id="SSF57903">
    <property type="entry name" value="FYVE/PHD zinc finger"/>
    <property type="match status" value="1"/>
</dbReference>
<evidence type="ECO:0000313" key="7">
    <source>
        <dbReference type="EMBL" id="CDJ34412.1"/>
    </source>
</evidence>
<keyword evidence="8" id="KW-1185">Reference proteome</keyword>
<feature type="compositionally biased region" description="Low complexity" evidence="5">
    <location>
        <begin position="295"/>
        <end position="306"/>
    </location>
</feature>
<proteinExistence type="predicted"/>
<dbReference type="GO" id="GO:0008270">
    <property type="term" value="F:zinc ion binding"/>
    <property type="evidence" value="ECO:0007669"/>
    <property type="project" value="UniProtKB-KW"/>
</dbReference>
<dbReference type="PANTHER" id="PTHR46309:SF1">
    <property type="entry name" value="PHD FINGER PROTEIN 12"/>
    <property type="match status" value="1"/>
</dbReference>
<dbReference type="GO" id="GO:0005634">
    <property type="term" value="C:nucleus"/>
    <property type="evidence" value="ECO:0007669"/>
    <property type="project" value="TreeGrafter"/>
</dbReference>
<dbReference type="Gene3D" id="3.30.40.10">
    <property type="entry name" value="Zinc/RING finger domain, C3HC4 (zinc finger)"/>
    <property type="match status" value="1"/>
</dbReference>
<gene>
    <name evidence="7" type="ORF">EMH_0020160</name>
</gene>
<accession>U6KDW2</accession>
<dbReference type="SMART" id="SM00249">
    <property type="entry name" value="PHD"/>
    <property type="match status" value="1"/>
</dbReference>
<dbReference type="EMBL" id="HG686536">
    <property type="protein sequence ID" value="CDJ34412.1"/>
    <property type="molecule type" value="Genomic_DNA"/>
</dbReference>
<dbReference type="OrthoDB" id="5876363at2759"/>
<evidence type="ECO:0000256" key="3">
    <source>
        <dbReference type="ARBA" id="ARBA00022833"/>
    </source>
</evidence>
<dbReference type="GeneID" id="25376920"/>
<protein>
    <submittedName>
        <fullName evidence="7">PHD-finger domain-containing protein, putative</fullName>
    </submittedName>
</protein>
<sequence>MEEERCDFGVIRVAVTETLAAPAAQAASQHPADRVDPVITPDSEKPQEDQQQPQYDKSPHDKGHQGNGVDSREGVCPPAEMDPPQTMLPVAEDPGSSEDNGAQNVNATGGLMSGNEATAVTSVEVPAMEEVEGEAGNDANPPEPSEEGASPSGVVETVTEAAAVGSVGLPVDANEPVGAVDEVGEAAEAESDGKESNDSVCNECGGGGEVVCCDGCVKSYHADCLPVVARPRLRANADDWFCPDCAAAAAAPAPASTAAPSTVTIKLPQASSDARGSKQNIAAPPPQACPPTTPATPWSSVPSCVPSRRRKTKAAEDYETRINVGPNHQVSRHAFVGMEGDAAPAKTPALACGRVYE</sequence>
<feature type="compositionally biased region" description="Polar residues" evidence="5">
    <location>
        <begin position="97"/>
        <end position="107"/>
    </location>
</feature>
<dbReference type="Proteomes" id="UP000030744">
    <property type="component" value="Unassembled WGS sequence"/>
</dbReference>
<dbReference type="AlphaFoldDB" id="U6KDW2"/>
<keyword evidence="1" id="KW-0479">Metal-binding</keyword>
<dbReference type="PROSITE" id="PS50016">
    <property type="entry name" value="ZF_PHD_2"/>
    <property type="match status" value="1"/>
</dbReference>
<evidence type="ECO:0000256" key="4">
    <source>
        <dbReference type="PROSITE-ProRule" id="PRU00146"/>
    </source>
</evidence>
<reference evidence="7" key="2">
    <citation type="submission" date="2013-10" db="EMBL/GenBank/DDBJ databases">
        <authorList>
            <person name="Aslett M."/>
        </authorList>
    </citation>
    <scope>NUCLEOTIDE SEQUENCE [LARGE SCALE GENOMIC DNA]</scope>
    <source>
        <strain evidence="7">Houghton</strain>
    </source>
</reference>
<dbReference type="GO" id="GO:0003714">
    <property type="term" value="F:transcription corepressor activity"/>
    <property type="evidence" value="ECO:0007669"/>
    <property type="project" value="InterPro"/>
</dbReference>
<feature type="region of interest" description="Disordered" evidence="5">
    <location>
        <begin position="132"/>
        <end position="154"/>
    </location>
</feature>
<dbReference type="GO" id="GO:0006357">
    <property type="term" value="P:regulation of transcription by RNA polymerase II"/>
    <property type="evidence" value="ECO:0007669"/>
    <property type="project" value="TreeGrafter"/>
</dbReference>
<evidence type="ECO:0000256" key="5">
    <source>
        <dbReference type="SAM" id="MobiDB-lite"/>
    </source>
</evidence>
<evidence type="ECO:0000313" key="8">
    <source>
        <dbReference type="Proteomes" id="UP000030744"/>
    </source>
</evidence>
<evidence type="ECO:0000259" key="6">
    <source>
        <dbReference type="PROSITE" id="PS50016"/>
    </source>
</evidence>
<dbReference type="Pfam" id="PF00628">
    <property type="entry name" value="PHD"/>
    <property type="match status" value="1"/>
</dbReference>
<reference evidence="7" key="1">
    <citation type="submission" date="2013-10" db="EMBL/GenBank/DDBJ databases">
        <title>Genomic analysis of the causative agents of coccidiosis in chickens.</title>
        <authorList>
            <person name="Reid A.J."/>
            <person name="Blake D."/>
            <person name="Billington K."/>
            <person name="Browne H."/>
            <person name="Dunn M."/>
            <person name="Hung S."/>
            <person name="Kawahara F."/>
            <person name="Miranda-Saavedra D."/>
            <person name="Mourier T."/>
            <person name="Nagra H."/>
            <person name="Otto T.D."/>
            <person name="Rawlings N."/>
            <person name="Sanchez A."/>
            <person name="Sanders M."/>
            <person name="Subramaniam C."/>
            <person name="Tay Y."/>
            <person name="Dear P."/>
            <person name="Doerig C."/>
            <person name="Gruber A."/>
            <person name="Parkinson J."/>
            <person name="Shirley M."/>
            <person name="Wan K.L."/>
            <person name="Berriman M."/>
            <person name="Tomley F."/>
            <person name="Pain A."/>
        </authorList>
    </citation>
    <scope>NUCLEOTIDE SEQUENCE [LARGE SCALE GENOMIC DNA]</scope>
    <source>
        <strain evidence="7">Houghton</strain>
    </source>
</reference>
<keyword evidence="2 4" id="KW-0863">Zinc-finger</keyword>
<dbReference type="RefSeq" id="XP_013356975.1">
    <property type="nucleotide sequence ID" value="XM_013501521.1"/>
</dbReference>
<keyword evidence="3" id="KW-0862">Zinc</keyword>
<dbReference type="InterPro" id="IPR011011">
    <property type="entry name" value="Znf_FYVE_PHD"/>
</dbReference>
<feature type="region of interest" description="Disordered" evidence="5">
    <location>
        <begin position="21"/>
        <end position="118"/>
    </location>
</feature>
<dbReference type="PROSITE" id="PS01359">
    <property type="entry name" value="ZF_PHD_1"/>
    <property type="match status" value="1"/>
</dbReference>
<dbReference type="InterPro" id="IPR042163">
    <property type="entry name" value="PHF12"/>
</dbReference>
<dbReference type="InterPro" id="IPR013083">
    <property type="entry name" value="Znf_RING/FYVE/PHD"/>
</dbReference>
<evidence type="ECO:0000256" key="2">
    <source>
        <dbReference type="ARBA" id="ARBA00022771"/>
    </source>
</evidence>